<protein>
    <submittedName>
        <fullName evidence="2">Uncharacterized protein</fullName>
    </submittedName>
</protein>
<feature type="transmembrane region" description="Helical" evidence="1">
    <location>
        <begin position="41"/>
        <end position="64"/>
    </location>
</feature>
<dbReference type="HOGENOM" id="CLU_1413313_0_0_10"/>
<reference evidence="3" key="2">
    <citation type="submission" date="2011-02" db="EMBL/GenBank/DDBJ databases">
        <title>The complete genome of Fluviicola taffensis DSM 16823.</title>
        <authorList>
            <consortium name="US DOE Joint Genome Institute (JGI-PGF)"/>
            <person name="Lucas S."/>
            <person name="Copeland A."/>
            <person name="Lapidus A."/>
            <person name="Bruce D."/>
            <person name="Goodwin L."/>
            <person name="Pitluck S."/>
            <person name="Kyrpides N."/>
            <person name="Mavromatis K."/>
            <person name="Ivanova N."/>
            <person name="Mikhailova N."/>
            <person name="Pagani I."/>
            <person name="Chertkov O."/>
            <person name="Detter J.C."/>
            <person name="Han C."/>
            <person name="Tapia R."/>
            <person name="Land M."/>
            <person name="Hauser L."/>
            <person name="Markowitz V."/>
            <person name="Cheng J.-F."/>
            <person name="Hugenholtz P."/>
            <person name="Woyke T."/>
            <person name="Wu D."/>
            <person name="Tindall B."/>
            <person name="Pomrenke H.G."/>
            <person name="Brambilla E."/>
            <person name="Klenk H.-P."/>
            <person name="Eisen J.A."/>
        </authorList>
    </citation>
    <scope>NUCLEOTIDE SEQUENCE [LARGE SCALE GENOMIC DNA]</scope>
    <source>
        <strain evidence="3">DSM 16823 / RW262 / RW262</strain>
    </source>
</reference>
<dbReference type="AlphaFoldDB" id="F2IGD1"/>
<reference evidence="2 3" key="1">
    <citation type="journal article" date="2011" name="Stand. Genomic Sci.">
        <title>Complete genome sequence of the gliding freshwater bacterium Fluviicola taffensis type strain (RW262).</title>
        <authorList>
            <person name="Woyke T."/>
            <person name="Chertkov O."/>
            <person name="Lapidus A."/>
            <person name="Nolan M."/>
            <person name="Lucas S."/>
            <person name="Del Rio T.G."/>
            <person name="Tice H."/>
            <person name="Cheng J.F."/>
            <person name="Tapia R."/>
            <person name="Han C."/>
            <person name="Goodwin L."/>
            <person name="Pitluck S."/>
            <person name="Liolios K."/>
            <person name="Pagani I."/>
            <person name="Ivanova N."/>
            <person name="Huntemann M."/>
            <person name="Mavromatis K."/>
            <person name="Mikhailova N."/>
            <person name="Pati A."/>
            <person name="Chen A."/>
            <person name="Palaniappan K."/>
            <person name="Land M."/>
            <person name="Hauser L."/>
            <person name="Brambilla E.M."/>
            <person name="Rohde M."/>
            <person name="Mwirichia R."/>
            <person name="Sikorski J."/>
            <person name="Tindall B.J."/>
            <person name="Goker M."/>
            <person name="Bristow J."/>
            <person name="Eisen J.A."/>
            <person name="Markowitz V."/>
            <person name="Hugenholtz P."/>
            <person name="Klenk H.P."/>
            <person name="Kyrpides N.C."/>
        </authorList>
    </citation>
    <scope>NUCLEOTIDE SEQUENCE [LARGE SCALE GENOMIC DNA]</scope>
    <source>
        <strain evidence="3">DSM 16823 / RW262 / RW262</strain>
    </source>
</reference>
<feature type="transmembrane region" description="Helical" evidence="1">
    <location>
        <begin position="12"/>
        <end position="35"/>
    </location>
</feature>
<gene>
    <name evidence="2" type="ordered locus">Fluta_3831</name>
</gene>
<evidence type="ECO:0000256" key="1">
    <source>
        <dbReference type="SAM" id="Phobius"/>
    </source>
</evidence>
<dbReference type="EMBL" id="CP002542">
    <property type="protein sequence ID" value="AEA45797.1"/>
    <property type="molecule type" value="Genomic_DNA"/>
</dbReference>
<keyword evidence="1" id="KW-1133">Transmembrane helix</keyword>
<dbReference type="Proteomes" id="UP000007463">
    <property type="component" value="Chromosome"/>
</dbReference>
<organism evidence="2 3">
    <name type="scientific">Fluviicola taffensis (strain DSM 16823 / NCIMB 13979 / RW262)</name>
    <dbReference type="NCBI Taxonomy" id="755732"/>
    <lineage>
        <taxon>Bacteria</taxon>
        <taxon>Pseudomonadati</taxon>
        <taxon>Bacteroidota</taxon>
        <taxon>Flavobacteriia</taxon>
        <taxon>Flavobacteriales</taxon>
        <taxon>Crocinitomicaceae</taxon>
        <taxon>Fluviicola</taxon>
    </lineage>
</organism>
<accession>F2IGD1</accession>
<name>F2IGD1_FLUTR</name>
<dbReference type="KEGG" id="fte:Fluta_3831"/>
<keyword evidence="1" id="KW-0472">Membrane</keyword>
<sequence>MKLELSNKTKGLILIGIILLVVIQFFWVLKVYFVLESTKVFWWMVCYFSVPILLFSLSILKKFTRFIFYSHERSSRREETKWNRFRSKFTSFMLLIFLFSFFTYDTIIQTNDWWGSSETERFNQVIEEVSINMPTGRTRIFQLGKGPTSYDIYMEYQNERIQLNTPHPWNIGDTFQVKMNTGGLWGILYARK</sequence>
<keyword evidence="1" id="KW-0812">Transmembrane</keyword>
<proteinExistence type="predicted"/>
<evidence type="ECO:0000313" key="2">
    <source>
        <dbReference type="EMBL" id="AEA45797.1"/>
    </source>
</evidence>
<dbReference type="STRING" id="755732.Fluta_3831"/>
<keyword evidence="3" id="KW-1185">Reference proteome</keyword>
<dbReference type="RefSeq" id="WP_013688555.1">
    <property type="nucleotide sequence ID" value="NC_015321.1"/>
</dbReference>
<feature type="transmembrane region" description="Helical" evidence="1">
    <location>
        <begin position="85"/>
        <end position="104"/>
    </location>
</feature>
<evidence type="ECO:0000313" key="3">
    <source>
        <dbReference type="Proteomes" id="UP000007463"/>
    </source>
</evidence>